<feature type="signal peptide" evidence="1">
    <location>
        <begin position="1"/>
        <end position="20"/>
    </location>
</feature>
<evidence type="ECO:0000259" key="2">
    <source>
        <dbReference type="Pfam" id="PF13472"/>
    </source>
</evidence>
<dbReference type="Proteomes" id="UP000006514">
    <property type="component" value="Unassembled WGS sequence"/>
</dbReference>
<dbReference type="eggNOG" id="ENOG502SIJX">
    <property type="taxonomic scope" value="Eukaryota"/>
</dbReference>
<evidence type="ECO:0000256" key="1">
    <source>
        <dbReference type="SAM" id="SignalP"/>
    </source>
</evidence>
<dbReference type="Pfam" id="PF13472">
    <property type="entry name" value="Lipase_GDSL_2"/>
    <property type="match status" value="1"/>
</dbReference>
<dbReference type="InterPro" id="IPR051532">
    <property type="entry name" value="Ester_Hydrolysis_Enzymes"/>
</dbReference>
<proteinExistence type="predicted"/>
<dbReference type="Gene3D" id="3.40.50.1110">
    <property type="entry name" value="SGNH hydrolase"/>
    <property type="match status" value="1"/>
</dbReference>
<gene>
    <name evidence="3" type="ORF">AURDEDRAFT_117574</name>
</gene>
<evidence type="ECO:0000313" key="4">
    <source>
        <dbReference type="Proteomes" id="UP000006514"/>
    </source>
</evidence>
<dbReference type="KEGG" id="adl:AURDEDRAFT_117574"/>
<keyword evidence="4" id="KW-1185">Reference proteome</keyword>
<dbReference type="InterPro" id="IPR013830">
    <property type="entry name" value="SGNH_hydro"/>
</dbReference>
<evidence type="ECO:0000313" key="3">
    <source>
        <dbReference type="EMBL" id="EJD34779.1"/>
    </source>
</evidence>
<dbReference type="InterPro" id="IPR036514">
    <property type="entry name" value="SGNH_hydro_sf"/>
</dbReference>
<protein>
    <submittedName>
        <fullName evidence="3">Lipolytic enzyme</fullName>
    </submittedName>
</protein>
<dbReference type="PANTHER" id="PTHR30383:SF5">
    <property type="entry name" value="SGNH HYDROLASE-TYPE ESTERASE DOMAIN-CONTAINING PROTEIN"/>
    <property type="match status" value="1"/>
</dbReference>
<dbReference type="CDD" id="cd01833">
    <property type="entry name" value="XynB_like"/>
    <property type="match status" value="1"/>
</dbReference>
<name>J0WRV7_AURST</name>
<dbReference type="AlphaFoldDB" id="J0WRV7"/>
<reference evidence="4" key="1">
    <citation type="journal article" date="2012" name="Science">
        <title>The Paleozoic origin of enzymatic lignin decomposition reconstructed from 31 fungal genomes.</title>
        <authorList>
            <person name="Floudas D."/>
            <person name="Binder M."/>
            <person name="Riley R."/>
            <person name="Barry K."/>
            <person name="Blanchette R.A."/>
            <person name="Henrissat B."/>
            <person name="Martinez A.T."/>
            <person name="Otillar R."/>
            <person name="Spatafora J.W."/>
            <person name="Yadav J.S."/>
            <person name="Aerts A."/>
            <person name="Benoit I."/>
            <person name="Boyd A."/>
            <person name="Carlson A."/>
            <person name="Copeland A."/>
            <person name="Coutinho P.M."/>
            <person name="de Vries R.P."/>
            <person name="Ferreira P."/>
            <person name="Findley K."/>
            <person name="Foster B."/>
            <person name="Gaskell J."/>
            <person name="Glotzer D."/>
            <person name="Gorecki P."/>
            <person name="Heitman J."/>
            <person name="Hesse C."/>
            <person name="Hori C."/>
            <person name="Igarashi K."/>
            <person name="Jurgens J.A."/>
            <person name="Kallen N."/>
            <person name="Kersten P."/>
            <person name="Kohler A."/>
            <person name="Kuees U."/>
            <person name="Kumar T.K.A."/>
            <person name="Kuo A."/>
            <person name="LaButti K."/>
            <person name="Larrondo L.F."/>
            <person name="Lindquist E."/>
            <person name="Ling A."/>
            <person name="Lombard V."/>
            <person name="Lucas S."/>
            <person name="Lundell T."/>
            <person name="Martin R."/>
            <person name="McLaughlin D.J."/>
            <person name="Morgenstern I."/>
            <person name="Morin E."/>
            <person name="Murat C."/>
            <person name="Nagy L.G."/>
            <person name="Nolan M."/>
            <person name="Ohm R.A."/>
            <person name="Patyshakuliyeva A."/>
            <person name="Rokas A."/>
            <person name="Ruiz-Duenas F.J."/>
            <person name="Sabat G."/>
            <person name="Salamov A."/>
            <person name="Samejima M."/>
            <person name="Schmutz J."/>
            <person name="Slot J.C."/>
            <person name="St John F."/>
            <person name="Stenlid J."/>
            <person name="Sun H."/>
            <person name="Sun S."/>
            <person name="Syed K."/>
            <person name="Tsang A."/>
            <person name="Wiebenga A."/>
            <person name="Young D."/>
            <person name="Pisabarro A."/>
            <person name="Eastwood D.C."/>
            <person name="Martin F."/>
            <person name="Cullen D."/>
            <person name="Grigoriev I.V."/>
            <person name="Hibbett D.S."/>
        </authorList>
    </citation>
    <scope>NUCLEOTIDE SEQUENCE [LARGE SCALE GENOMIC DNA]</scope>
    <source>
        <strain evidence="4">TFB10046</strain>
    </source>
</reference>
<dbReference type="SUPFAM" id="SSF52266">
    <property type="entry name" value="SGNH hydrolase"/>
    <property type="match status" value="1"/>
</dbReference>
<dbReference type="PANTHER" id="PTHR30383">
    <property type="entry name" value="THIOESTERASE 1/PROTEASE 1/LYSOPHOSPHOLIPASE L1"/>
    <property type="match status" value="1"/>
</dbReference>
<feature type="domain" description="SGNH hydrolase-type esterase" evidence="2">
    <location>
        <begin position="31"/>
        <end position="208"/>
    </location>
</feature>
<dbReference type="InParanoid" id="J0WRV7"/>
<dbReference type="OrthoDB" id="2119228at2759"/>
<sequence>MFLKPSLLAVALALFSGANAFSGKTCRIMPLGASITNGSGSSRGNGYRDDLYNFIQRDGNTVNLVGSQKAGDFHHPYNEGYPGAVLTEVNAHGQDAMPKYRPNVVTLLAGTNDAVFKIDPAGMPDRLYKIVDDILNWPWLTLVVVATLPPNGNPEANALVDSYNAAIPGVVQRFNDQGRWVVLADVRSVVEVGDLVDGTHPNDAAYERMGRKFYEAIQVGESRGWIADVYGPPPQLP</sequence>
<feature type="chain" id="PRO_5003740729" evidence="1">
    <location>
        <begin position="21"/>
        <end position="237"/>
    </location>
</feature>
<keyword evidence="1" id="KW-0732">Signal</keyword>
<dbReference type="GO" id="GO:0004622">
    <property type="term" value="F:phosphatidylcholine lysophospholipase activity"/>
    <property type="evidence" value="ECO:0007669"/>
    <property type="project" value="TreeGrafter"/>
</dbReference>
<organism evidence="3 4">
    <name type="scientific">Auricularia subglabra (strain TFB-10046 / SS5)</name>
    <name type="common">White-rot fungus</name>
    <name type="synonym">Auricularia delicata (strain TFB10046)</name>
    <dbReference type="NCBI Taxonomy" id="717982"/>
    <lineage>
        <taxon>Eukaryota</taxon>
        <taxon>Fungi</taxon>
        <taxon>Dikarya</taxon>
        <taxon>Basidiomycota</taxon>
        <taxon>Agaricomycotina</taxon>
        <taxon>Agaricomycetes</taxon>
        <taxon>Auriculariales</taxon>
        <taxon>Auriculariaceae</taxon>
        <taxon>Auricularia</taxon>
    </lineage>
</organism>
<accession>J0WRV7</accession>
<dbReference type="EMBL" id="JH687921">
    <property type="protein sequence ID" value="EJD34779.1"/>
    <property type="molecule type" value="Genomic_DNA"/>
</dbReference>
<dbReference type="OMA" id="RIWYEAI"/>